<feature type="compositionally biased region" description="Polar residues" evidence="7">
    <location>
        <begin position="654"/>
        <end position="664"/>
    </location>
</feature>
<feature type="region of interest" description="Disordered" evidence="7">
    <location>
        <begin position="694"/>
        <end position="713"/>
    </location>
</feature>
<dbReference type="GO" id="GO:0010468">
    <property type="term" value="P:regulation of gene expression"/>
    <property type="evidence" value="ECO:0007669"/>
    <property type="project" value="InterPro"/>
</dbReference>
<feature type="region of interest" description="Disordered" evidence="7">
    <location>
        <begin position="249"/>
        <end position="295"/>
    </location>
</feature>
<feature type="compositionally biased region" description="Polar residues" evidence="7">
    <location>
        <begin position="782"/>
        <end position="794"/>
    </location>
</feature>
<keyword evidence="5 6" id="KW-0131">Cell cycle</keyword>
<dbReference type="GO" id="GO:1990414">
    <property type="term" value="P:replication-born double-strand break repair via sister chromatid exchange"/>
    <property type="evidence" value="ECO:0007669"/>
    <property type="project" value="TreeGrafter"/>
</dbReference>
<evidence type="ECO:0000256" key="1">
    <source>
        <dbReference type="ARBA" id="ARBA00004123"/>
    </source>
</evidence>
<comment type="similarity">
    <text evidence="2 6">Belongs to the SCC2/Nipped-B family.</text>
</comment>
<dbReference type="PANTHER" id="PTHR21704">
    <property type="entry name" value="NIPPED-B-LIKE PROTEIN DELANGIN SCC2-RELATED"/>
    <property type="match status" value="1"/>
</dbReference>
<feature type="region of interest" description="Disordered" evidence="7">
    <location>
        <begin position="746"/>
        <end position="834"/>
    </location>
</feature>
<feature type="compositionally biased region" description="Acidic residues" evidence="7">
    <location>
        <begin position="2831"/>
        <end position="2846"/>
    </location>
</feature>
<name>A0AAV2T542_CALDB</name>
<evidence type="ECO:0000259" key="8">
    <source>
        <dbReference type="Pfam" id="PF12830"/>
    </source>
</evidence>
<feature type="compositionally biased region" description="Basic and acidic residues" evidence="7">
    <location>
        <begin position="2331"/>
        <end position="2340"/>
    </location>
</feature>
<feature type="compositionally biased region" description="Basic residues" evidence="7">
    <location>
        <begin position="2811"/>
        <end position="2822"/>
    </location>
</feature>
<dbReference type="InterPro" id="IPR026003">
    <property type="entry name" value="Cohesin_HEAT"/>
</dbReference>
<evidence type="ECO:0000256" key="5">
    <source>
        <dbReference type="ARBA" id="ARBA00023306"/>
    </source>
</evidence>
<feature type="compositionally biased region" description="Basic and acidic residues" evidence="7">
    <location>
        <begin position="277"/>
        <end position="295"/>
    </location>
</feature>
<comment type="subcellular location">
    <subcellularLocation>
        <location evidence="1 6">Nucleus</location>
    </subcellularLocation>
</comment>
<dbReference type="Gene3D" id="1.25.10.10">
    <property type="entry name" value="Leucine-rich Repeat Variant"/>
    <property type="match status" value="2"/>
</dbReference>
<dbReference type="InterPro" id="IPR024986">
    <property type="entry name" value="Nipped-B_C"/>
</dbReference>
<organism evidence="9 10">
    <name type="scientific">Calicophoron daubneyi</name>
    <name type="common">Rumen fluke</name>
    <name type="synonym">Paramphistomum daubneyi</name>
    <dbReference type="NCBI Taxonomy" id="300641"/>
    <lineage>
        <taxon>Eukaryota</taxon>
        <taxon>Metazoa</taxon>
        <taxon>Spiralia</taxon>
        <taxon>Lophotrochozoa</taxon>
        <taxon>Platyhelminthes</taxon>
        <taxon>Trematoda</taxon>
        <taxon>Digenea</taxon>
        <taxon>Plagiorchiida</taxon>
        <taxon>Pronocephalata</taxon>
        <taxon>Paramphistomoidea</taxon>
        <taxon>Paramphistomidae</taxon>
        <taxon>Calicophoron</taxon>
    </lineage>
</organism>
<feature type="compositionally biased region" description="Polar residues" evidence="7">
    <location>
        <begin position="1450"/>
        <end position="1467"/>
    </location>
</feature>
<feature type="compositionally biased region" description="Polar residues" evidence="7">
    <location>
        <begin position="153"/>
        <end position="172"/>
    </location>
</feature>
<feature type="compositionally biased region" description="Basic residues" evidence="7">
    <location>
        <begin position="666"/>
        <end position="680"/>
    </location>
</feature>
<dbReference type="GO" id="GO:0071169">
    <property type="term" value="P:establishment of protein localization to chromatin"/>
    <property type="evidence" value="ECO:0007669"/>
    <property type="project" value="TreeGrafter"/>
</dbReference>
<feature type="domain" description="Sister chromatid cohesion C-terminal" evidence="8">
    <location>
        <begin position="2367"/>
        <end position="2440"/>
    </location>
</feature>
<feature type="compositionally biased region" description="Basic and acidic residues" evidence="7">
    <location>
        <begin position="704"/>
        <end position="713"/>
    </location>
</feature>
<protein>
    <recommendedName>
        <fullName evidence="6">Nipped-B protein</fullName>
    </recommendedName>
</protein>
<dbReference type="InterPro" id="IPR011989">
    <property type="entry name" value="ARM-like"/>
</dbReference>
<dbReference type="GO" id="GO:0061775">
    <property type="term" value="F:cohesin loader activity"/>
    <property type="evidence" value="ECO:0007669"/>
    <property type="project" value="InterPro"/>
</dbReference>
<dbReference type="GO" id="GO:0003682">
    <property type="term" value="F:chromatin binding"/>
    <property type="evidence" value="ECO:0007669"/>
    <property type="project" value="TreeGrafter"/>
</dbReference>
<dbReference type="CDD" id="cd23958">
    <property type="entry name" value="SCC2"/>
    <property type="match status" value="1"/>
</dbReference>
<evidence type="ECO:0000256" key="4">
    <source>
        <dbReference type="ARBA" id="ARBA00023242"/>
    </source>
</evidence>
<feature type="compositionally biased region" description="Acidic residues" evidence="7">
    <location>
        <begin position="1382"/>
        <end position="1392"/>
    </location>
</feature>
<dbReference type="Pfam" id="PF12830">
    <property type="entry name" value="Nipped-B_C"/>
    <property type="match status" value="2"/>
</dbReference>
<sequence>MNGDISRIPIQSLGAVVSLTDILPELPLPAPFQCGSGSTSLLCDPQLSADALCCLQAENETLTSSLSDALENASTDNIDFKEGFANDNIDLNSTPNLLTTVLLRNRDIFQNKRGFFGLPSFAPKPTHTSTSQGLAGQLGMGQDSWPSNRAVVVNSQDSKSGLTAMEDQSSSPNKKKKKRKKKKHKHRDGDVEDTSGTGGESNSTTPARYDESTPHMKYENNELSPAPTYGVVADTTKLSLKIFKRPVVDSSVQPSAVQNFPPTSDLHKKEKKKKRSRDKDRDHKSKHEHRSKGERAQIKLTTVTDTVLVNSPPLATTADSLLASSVISSASTVPPIPPSSSDCVPVEITPLNEAVSAARVSVPNFALSSQSTQGTAPTGDLPFMGGDNLFEHLNSANIPYRQPQSQSTSSLPSTPASAAGLGPLAVTSTAPIPTTIPTTSSLNLVQNHVSVTQSTLFDGILNDVDHSISMMDTSGIPDLMTAVSNCASMPPAASSANSLYNIMDYASHFLQSEILNSTSPGGSYQPMANMVDEQTVSRPELGIHQSPPSFNSSFMIASQLPDSVHPPLQVVTDPSVNMPAGMLNTSGYVSVADTSPSTAFVNSFDIAGLTSDVGAPHHVPMGLASYLAGPGQPENQNQPPCPANRRVPKRDSSLLPSNTSTPQSWWKRKSGPLRRRRRRKNEVEDLQSWTVNYPTAAVGGGKGANDRTDEKTWDDAIGSYSQALGERAKRRKRMARQIGNFDPAYVFEHDKDYPNGEESDAGEGGESSGVVDATRDPENAADGSQLSSCNTSRGLRTGVAQRSYAGMDDDDEGGAGSGAGVEGSRRRRKVDDDEPFEVRLKEPIEARIPHLMRKSSEATRKRRERVGFGGVSVGHSAQRRSRAGGDVSFGVETNCLKKFLQRLQSIMDSIEDTDVLQSIGAGGDAAEDGGTGQSANDDKTSFSAIEEKSIPPEAFIAPEDLTELCRDAAKLNATRIANQIPTDQLVKLLSLLLLNVRDGCSVIATLRLDEEADAQENKLWRELAMERVMRSVNAGLTALTLMTSNDMPREVYVEDVIERTVHTVRFQLFNCIYPEFDPAYRVENTAKENQSSIKSRRARERDIHKPRAVIQLYHKLVEIVSNLAKLVKMQHLTDSLVLSLSSIGVSVFFVENVSELQLAALELVTAIFAQYEPHRKLIMEEILASLARLPSSKRNLRSYRLNSEDSIQMLTALALLLVQSVIVLPTAKDAKPVELPHTNSAAAADQTEAANDPKTHDDEVLVISSYHNALRTAHTFLLVFLRKSTVKGEDDYRLIFENFVNDLLLAVNKPEWPAAEVMLSLLGSLLVQQFNNKSLDQSVRVASVDYLGTVASTLRRDAVSSHLKENDIDTVIRDLLEGGHSDDDEDGDDNEKDDAKEEEQNGMPSVDEVKEDDGTPVITADDEGEAHSQNASSTTKLTPKVEPSSEKNGFDSSSPNASETTATNSIEARSKKASPKKNKKLPKAAKNDDPIAQLDRVQALRDAILDYLAAEDSGPTAIYARRFYLAQWLNDCTKETERAQRAAIKDKEDVLVNGKSESQRFSTKLSASDQEVVLGLAERRRQHILYKIQESPDAWRQRRRFWGNSLIQPTIGRRGKQNFDADPDSLLFRGTLDYEDGCLVCRYLASLRPFSQSFDIYLSQICKLLSESSVAVRTKALRCLSAVVEVDPSVLARADIERAVHSRLLDTSTSVREAAVDLLGRFLGCKPELTAQYYPMLAERIRDKGVSVRKRVIRILRDICLEQPDFPRIAEICVKMIRRVNDEEGIKKLVNEVFQTMWFNPVREKETVKLLRKVMNITDVVAASKDTGYEWFEHFLRSLLKKEEGEKVKPVEKACKQIVDCLVQNIMRLEEISGQNNQRLVACLATLHLLTRIRPELMIQYTMVLQTYLRCNETADPHILHYVARILEVTVPLMEHPSETLVAQLEEDMVRLTLRQGKMVLESCVACLGSVVNRVSKNYSLARDCFTRFFNALQRFRTELAEDPERKIRPTIRPSILRALFTVGLLCKHFDANVFQSNSNVNIRDQVFDILMFFTEQVKSDIEMRKKALSGLGFLCTRHQELLCGQKLRDFYKELLQSEPKRHSNSGNDKSTPPDCQLELKCIVLENLLNFFLEEERRMLEADAKWKAEHHTESLKEMGDVASGMGSFVAQTYLKDTLETFFSPFVTVRLTALSVVSTILRQGLIHPVQTVPYLIAMQTDLDTNVRVKADAQLAEIDHKFPGFLSMRAIQGVNYSYRLQYVLFPELLDLVAQRSKLAGTSSQQMMSPDTSSTQKSTPSQPARRSTRHRAPNPPSDTTDANDTNISSGSLDETNRNTKQDGSDQLPTSSSDAENPFESIRGTRDPLSEIPSALNSILYSMLRGNRGQRRSLLSGLISLFDDSQPNTQHIQLSQLIYVADNLAHFPYQCQEEPLFVVHHIDLMVSMSGSGVLQSVREALFPELKLALEAALAAQAEADARHRAQMEAQLRAELEAHQAASAQATASGNQSAAEECAEKIQQTIQKLNTLTTTSSSLYGGIVGMNELRSAALVGREFPQIDLGPLEEEEENPEAMLNRLKASPQTALPIMRDAIRASRACVLLLTLKQYLKDVYSITDAKIQRYSPSDSVKLWERPLTRRAGVRFHPGPCLAVAGNELRKLMSQFPENKPNKDAEGRETSYAWPPYAECVDNSSAEELYEGEMDSLIRDYLDFRKLILTIDPPDDEDLALDETNATNNPLAPAGDQINPIQTPVPTSKLRSARTLVPQSHNKSSDEENDSEDSNMGGGSRLMLAQSAPAKRRLRSSTRAVVGRSVKRKRKRRRRIAAPLSSSGDESDSLGESEASDAED</sequence>
<evidence type="ECO:0000313" key="10">
    <source>
        <dbReference type="Proteomes" id="UP001497525"/>
    </source>
</evidence>
<dbReference type="InterPro" id="IPR033031">
    <property type="entry name" value="Scc2/Nipped-B"/>
</dbReference>
<feature type="compositionally biased region" description="Basic and acidic residues" evidence="7">
    <location>
        <begin position="208"/>
        <end position="220"/>
    </location>
</feature>
<feature type="compositionally biased region" description="Polar residues" evidence="7">
    <location>
        <begin position="2314"/>
        <end position="2330"/>
    </location>
</feature>
<feature type="compositionally biased region" description="Polar residues" evidence="7">
    <location>
        <begin position="2745"/>
        <end position="2756"/>
    </location>
</feature>
<gene>
    <name evidence="9" type="ORF">CDAUBV1_LOCUS4057</name>
</gene>
<feature type="region of interest" description="Disordered" evidence="7">
    <location>
        <begin position="2278"/>
        <end position="2364"/>
    </location>
</feature>
<feature type="region of interest" description="Disordered" evidence="7">
    <location>
        <begin position="120"/>
        <end position="228"/>
    </location>
</feature>
<evidence type="ECO:0000313" key="9">
    <source>
        <dbReference type="EMBL" id="CAL5131568.1"/>
    </source>
</evidence>
<evidence type="ECO:0000256" key="6">
    <source>
        <dbReference type="RuleBase" id="RU364107"/>
    </source>
</evidence>
<dbReference type="SUPFAM" id="SSF48371">
    <property type="entry name" value="ARM repeat"/>
    <property type="match status" value="1"/>
</dbReference>
<feature type="compositionally biased region" description="Basic residues" evidence="7">
    <location>
        <begin position="1471"/>
        <end position="1483"/>
    </location>
</feature>
<feature type="region of interest" description="Disordered" evidence="7">
    <location>
        <begin position="624"/>
        <end position="682"/>
    </location>
</feature>
<dbReference type="Pfam" id="PF12765">
    <property type="entry name" value="Cohesin_HEAT"/>
    <property type="match status" value="1"/>
</dbReference>
<comment type="caution">
    <text evidence="9">The sequence shown here is derived from an EMBL/GenBank/DDBJ whole genome shotgun (WGS) entry which is preliminary data.</text>
</comment>
<evidence type="ECO:0000256" key="2">
    <source>
        <dbReference type="ARBA" id="ARBA00009252"/>
    </source>
</evidence>
<dbReference type="GO" id="GO:0140588">
    <property type="term" value="P:chromatin looping"/>
    <property type="evidence" value="ECO:0007669"/>
    <property type="project" value="InterPro"/>
</dbReference>
<dbReference type="EMBL" id="CAXLJL010000101">
    <property type="protein sequence ID" value="CAL5131568.1"/>
    <property type="molecule type" value="Genomic_DNA"/>
</dbReference>
<evidence type="ECO:0000256" key="7">
    <source>
        <dbReference type="SAM" id="MobiDB-lite"/>
    </source>
</evidence>
<dbReference type="PANTHER" id="PTHR21704:SF18">
    <property type="entry name" value="NIPPED-B-LIKE PROTEIN"/>
    <property type="match status" value="1"/>
</dbReference>
<feature type="compositionally biased region" description="Polar residues" evidence="7">
    <location>
        <begin position="2341"/>
        <end position="2351"/>
    </location>
</feature>
<feature type="domain" description="Sister chromatid cohesion C-terminal" evidence="8">
    <location>
        <begin position="2167"/>
        <end position="2263"/>
    </location>
</feature>
<dbReference type="GO" id="GO:0090694">
    <property type="term" value="C:Scc2-Scc4 cohesin loading complex"/>
    <property type="evidence" value="ECO:0007669"/>
    <property type="project" value="TreeGrafter"/>
</dbReference>
<reference evidence="9" key="1">
    <citation type="submission" date="2024-06" db="EMBL/GenBank/DDBJ databases">
        <authorList>
            <person name="Liu X."/>
            <person name="Lenzi L."/>
            <person name="Haldenby T S."/>
            <person name="Uol C."/>
        </authorList>
    </citation>
    <scope>NUCLEOTIDE SEQUENCE</scope>
</reference>
<keyword evidence="4 6" id="KW-0539">Nucleus</keyword>
<feature type="compositionally biased region" description="Low complexity" evidence="7">
    <location>
        <begin position="2286"/>
        <end position="2300"/>
    </location>
</feature>
<accession>A0AAV2T542</accession>
<feature type="compositionally biased region" description="Basic residues" evidence="7">
    <location>
        <begin position="173"/>
        <end position="186"/>
    </location>
</feature>
<feature type="region of interest" description="Disordered" evidence="7">
    <location>
        <begin position="2725"/>
        <end position="2846"/>
    </location>
</feature>
<feature type="region of interest" description="Disordered" evidence="7">
    <location>
        <begin position="1377"/>
        <end position="1490"/>
    </location>
</feature>
<dbReference type="GO" id="GO:0034087">
    <property type="term" value="P:establishment of mitotic sister chromatid cohesion"/>
    <property type="evidence" value="ECO:0007669"/>
    <property type="project" value="TreeGrafter"/>
</dbReference>
<keyword evidence="3 6" id="KW-0677">Repeat</keyword>
<feature type="compositionally biased region" description="Polar residues" evidence="7">
    <location>
        <begin position="1427"/>
        <end position="1437"/>
    </location>
</feature>
<evidence type="ECO:0000256" key="3">
    <source>
        <dbReference type="ARBA" id="ARBA00022737"/>
    </source>
</evidence>
<feature type="compositionally biased region" description="Polar residues" evidence="7">
    <location>
        <begin position="250"/>
        <end position="262"/>
    </location>
</feature>
<dbReference type="InterPro" id="IPR016024">
    <property type="entry name" value="ARM-type_fold"/>
</dbReference>
<dbReference type="Proteomes" id="UP001497525">
    <property type="component" value="Unassembled WGS sequence"/>
</dbReference>
<proteinExistence type="inferred from homology"/>